<dbReference type="GO" id="GO:0031490">
    <property type="term" value="F:chromatin DNA binding"/>
    <property type="evidence" value="ECO:0007669"/>
    <property type="project" value="TreeGrafter"/>
</dbReference>
<reference evidence="11" key="3">
    <citation type="submission" date="2025-09" db="UniProtKB">
        <authorList>
            <consortium name="Ensembl"/>
        </authorList>
    </citation>
    <scope>IDENTIFICATION</scope>
</reference>
<dbReference type="PANTHER" id="PTHR22597:SF0">
    <property type="entry name" value="POLYCOMB PROTEIN SUZ12"/>
    <property type="match status" value="1"/>
</dbReference>
<keyword evidence="2" id="KW-0479">Metal-binding</keyword>
<evidence type="ECO:0000313" key="12">
    <source>
        <dbReference type="Proteomes" id="UP000472271"/>
    </source>
</evidence>
<gene>
    <name evidence="11" type="primary">suz12b</name>
</gene>
<keyword evidence="4" id="KW-0862">Zinc</keyword>
<evidence type="ECO:0000259" key="10">
    <source>
        <dbReference type="Pfam" id="PF23320"/>
    </source>
</evidence>
<keyword evidence="5" id="KW-0156">Chromatin regulator</keyword>
<reference evidence="11" key="1">
    <citation type="submission" date="2019-06" db="EMBL/GenBank/DDBJ databases">
        <authorList>
            <consortium name="Wellcome Sanger Institute Data Sharing"/>
        </authorList>
    </citation>
    <scope>NUCLEOTIDE SEQUENCE [LARGE SCALE GENOMIC DNA]</scope>
</reference>
<keyword evidence="12" id="KW-1185">Reference proteome</keyword>
<organism evidence="11 12">
    <name type="scientific">Sphaeramia orbicularis</name>
    <name type="common">orbiculate cardinalfish</name>
    <dbReference type="NCBI Taxonomy" id="375764"/>
    <lineage>
        <taxon>Eukaryota</taxon>
        <taxon>Metazoa</taxon>
        <taxon>Chordata</taxon>
        <taxon>Craniata</taxon>
        <taxon>Vertebrata</taxon>
        <taxon>Euteleostomi</taxon>
        <taxon>Actinopterygii</taxon>
        <taxon>Neopterygii</taxon>
        <taxon>Teleostei</taxon>
        <taxon>Neoteleostei</taxon>
        <taxon>Acanthomorphata</taxon>
        <taxon>Gobiaria</taxon>
        <taxon>Kurtiformes</taxon>
        <taxon>Apogonoidei</taxon>
        <taxon>Apogonidae</taxon>
        <taxon>Apogoninae</taxon>
        <taxon>Sphaeramia</taxon>
    </lineage>
</organism>
<proteinExistence type="inferred from homology"/>
<dbReference type="GO" id="GO:0008270">
    <property type="term" value="F:zinc ion binding"/>
    <property type="evidence" value="ECO:0007669"/>
    <property type="project" value="UniProtKB-KW"/>
</dbReference>
<dbReference type="AlphaFoldDB" id="A0A673D1A3"/>
<dbReference type="PANTHER" id="PTHR22597">
    <property type="entry name" value="POLYCOMB GROUP PROTEIN"/>
    <property type="match status" value="1"/>
</dbReference>
<name>A0A673D1A3_9TELE</name>
<dbReference type="CDD" id="cd21750">
    <property type="entry name" value="ZnB-Zn_SUZ12"/>
    <property type="match status" value="1"/>
</dbReference>
<comment type="similarity">
    <text evidence="1">Belongs to the VEFS (VRN2-EMF2-FIS2-SU(Z)12) family.</text>
</comment>
<dbReference type="InterPro" id="IPR019135">
    <property type="entry name" value="Polycomb_protein_VEFS-Box"/>
</dbReference>
<keyword evidence="3" id="KW-0863">Zinc-finger</keyword>
<evidence type="ECO:0000256" key="4">
    <source>
        <dbReference type="ARBA" id="ARBA00022833"/>
    </source>
</evidence>
<evidence type="ECO:0000256" key="3">
    <source>
        <dbReference type="ARBA" id="ARBA00022771"/>
    </source>
</evidence>
<dbReference type="Proteomes" id="UP000472271">
    <property type="component" value="Chromosome 1"/>
</dbReference>
<evidence type="ECO:0000256" key="7">
    <source>
        <dbReference type="ARBA" id="ARBA00023163"/>
    </source>
</evidence>
<reference evidence="11" key="2">
    <citation type="submission" date="2025-08" db="UniProtKB">
        <authorList>
            <consortium name="Ensembl"/>
        </authorList>
    </citation>
    <scope>IDENTIFICATION</scope>
</reference>
<accession>A0A673D1A3</accession>
<keyword evidence="6" id="KW-0805">Transcription regulation</keyword>
<feature type="domain" description="Polycomb protein SUZ12-like zinc finger" evidence="10">
    <location>
        <begin position="268"/>
        <end position="335"/>
    </location>
</feature>
<feature type="domain" description="Polycomb protein VEFS-Box" evidence="9">
    <location>
        <begin position="394"/>
        <end position="515"/>
    </location>
</feature>
<feature type="coiled-coil region" evidence="8">
    <location>
        <begin position="515"/>
        <end position="542"/>
    </location>
</feature>
<protein>
    <submittedName>
        <fullName evidence="11">Uncharacterized protein</fullName>
    </submittedName>
</protein>
<dbReference type="Pfam" id="PF23320">
    <property type="entry name" value="Zn_SUZ12"/>
    <property type="match status" value="1"/>
</dbReference>
<dbReference type="CDD" id="cd21740">
    <property type="entry name" value="C2_II_SUZ12"/>
    <property type="match status" value="1"/>
</dbReference>
<evidence type="ECO:0000256" key="2">
    <source>
        <dbReference type="ARBA" id="ARBA00022723"/>
    </source>
</evidence>
<dbReference type="GO" id="GO:0035098">
    <property type="term" value="C:ESC/E(Z) complex"/>
    <property type="evidence" value="ECO:0007669"/>
    <property type="project" value="TreeGrafter"/>
</dbReference>
<dbReference type="CDD" id="cd21551">
    <property type="entry name" value="VEFS-box_SUZ12"/>
    <property type="match status" value="1"/>
</dbReference>
<keyword evidence="7" id="KW-0804">Transcription</keyword>
<evidence type="ECO:0000313" key="11">
    <source>
        <dbReference type="Ensembl" id="ENSSORP00005058583.1"/>
    </source>
</evidence>
<evidence type="ECO:0000259" key="9">
    <source>
        <dbReference type="Pfam" id="PF09733"/>
    </source>
</evidence>
<dbReference type="GO" id="GO:0006325">
    <property type="term" value="P:chromatin organization"/>
    <property type="evidence" value="ECO:0007669"/>
    <property type="project" value="UniProtKB-KW"/>
</dbReference>
<dbReference type="Pfam" id="PF09733">
    <property type="entry name" value="VEFS-Box"/>
    <property type="match status" value="1"/>
</dbReference>
<dbReference type="InterPro" id="IPR057540">
    <property type="entry name" value="Znf_SUZ12"/>
</dbReference>
<dbReference type="GO" id="GO:0016586">
    <property type="term" value="C:RSC-type complex"/>
    <property type="evidence" value="ECO:0007669"/>
    <property type="project" value="TreeGrafter"/>
</dbReference>
<sequence length="569" mass="64899">MSGVSCKANGAVYPASSAMMNSVKKPKMEQIQADHELFLQAFEKPTQIYRFLRTRNLIAPIFLHRTLTFMSHRNARANNRRKSFKVDDMLQTVEKMKGEQESPSLSSHLQLTFTGFFHKDEKPSPNSENEQNSVSLEVLLVKVCHKKRKDVSCPIKQVPTGKKQVPLNPDTNQTKSGSFPSLLVSSNEFEPSNSHMVKSYSLLFRVSRTGRRNTNGLVNGEANENIGREILEVNLPSLCFLLAVKESVSTDIQTRKEQVPCEPRQKLRIFYQFLYNNNTRQQTEARDDLHCPWCTLNCSKLYSLLKHLKLSHSRFIFNYVPHPKGARIDVSINECYDGSYVGNPQDIHSQPGFAFSRNGPVKRTAVTHILVCRPKRTKPSLSEFLESEDGELEQQRTYVSGHNRLYFHSDSCMPLRPQEMDVDSEDERDPEWLREKTATQLDEFTDVNEGEKEVMKLWNLHVMKHGFIADNQMNQAIMLFVEDCGAHIVRRNLCRNFLLHLVSMHDFNLVSTATIDRAMVHLRQIQEELQDTEEVHQDQILAAAGACNGNVVSSSGGKQGKRTKSALTD</sequence>
<evidence type="ECO:0000256" key="5">
    <source>
        <dbReference type="ARBA" id="ARBA00022853"/>
    </source>
</evidence>
<evidence type="ECO:0000256" key="6">
    <source>
        <dbReference type="ARBA" id="ARBA00023015"/>
    </source>
</evidence>
<evidence type="ECO:0000256" key="8">
    <source>
        <dbReference type="SAM" id="Coils"/>
    </source>
</evidence>
<keyword evidence="8" id="KW-0175">Coiled coil</keyword>
<evidence type="ECO:0000256" key="1">
    <source>
        <dbReference type="ARBA" id="ARBA00007416"/>
    </source>
</evidence>
<dbReference type="Ensembl" id="ENSSORT00005059909.1">
    <property type="protein sequence ID" value="ENSSORP00005058583.1"/>
    <property type="gene ID" value="ENSSORG00005025835.1"/>
</dbReference>